<organism evidence="2 3">
    <name type="scientific">Hoeflea alexandrii</name>
    <dbReference type="NCBI Taxonomy" id="288436"/>
    <lineage>
        <taxon>Bacteria</taxon>
        <taxon>Pseudomonadati</taxon>
        <taxon>Pseudomonadota</taxon>
        <taxon>Alphaproteobacteria</taxon>
        <taxon>Hyphomicrobiales</taxon>
        <taxon>Rhizobiaceae</taxon>
        <taxon>Hoeflea</taxon>
    </lineage>
</organism>
<dbReference type="PROSITE" id="PS51725">
    <property type="entry name" value="ABM"/>
    <property type="match status" value="1"/>
</dbReference>
<accession>A0ABT1CPW0</accession>
<comment type="caution">
    <text evidence="2">The sequence shown here is derived from an EMBL/GenBank/DDBJ whole genome shotgun (WGS) entry which is preliminary data.</text>
</comment>
<keyword evidence="3" id="KW-1185">Reference proteome</keyword>
<dbReference type="InterPro" id="IPR011008">
    <property type="entry name" value="Dimeric_a/b-barrel"/>
</dbReference>
<evidence type="ECO:0000313" key="3">
    <source>
        <dbReference type="Proteomes" id="UP001320715"/>
    </source>
</evidence>
<dbReference type="EMBL" id="JAAAML010000001">
    <property type="protein sequence ID" value="MCO6408229.1"/>
    <property type="molecule type" value="Genomic_DNA"/>
</dbReference>
<protein>
    <submittedName>
        <fullName evidence="2">Antibiotic biosynthesis monooxygenase</fullName>
    </submittedName>
</protein>
<gene>
    <name evidence="2" type="ORF">GTW23_08600</name>
</gene>
<name>A0ABT1CPW0_9HYPH</name>
<dbReference type="RefSeq" id="WP_152008741.1">
    <property type="nucleotide sequence ID" value="NZ_CP159480.1"/>
</dbReference>
<sequence>MFIAMNRFIINEGHEEAFENVWRNRDSSLKEVPGFKTFHLLKGPRNDATGQTLYASHTVWESHGSFVDWTHSENFRNAHKNAGNNKAMYAGHPNFEGFEAVLDA</sequence>
<dbReference type="GO" id="GO:0004497">
    <property type="term" value="F:monooxygenase activity"/>
    <property type="evidence" value="ECO:0007669"/>
    <property type="project" value="UniProtKB-KW"/>
</dbReference>
<reference evidence="2 3" key="1">
    <citation type="submission" date="2020-01" db="EMBL/GenBank/DDBJ databases">
        <title>Genomes of bacteria type strains.</title>
        <authorList>
            <person name="Chen J."/>
            <person name="Zhu S."/>
            <person name="Yang J."/>
        </authorList>
    </citation>
    <scope>NUCLEOTIDE SEQUENCE [LARGE SCALE GENOMIC DNA]</scope>
    <source>
        <strain evidence="2 3">DSM 16655</strain>
    </source>
</reference>
<evidence type="ECO:0000313" key="2">
    <source>
        <dbReference type="EMBL" id="MCO6408229.1"/>
    </source>
</evidence>
<keyword evidence="2" id="KW-0560">Oxidoreductase</keyword>
<dbReference type="PANTHER" id="PTHR34474:SF2">
    <property type="entry name" value="SIGNAL TRANSDUCTION PROTEIN TRAP"/>
    <property type="match status" value="1"/>
</dbReference>
<dbReference type="Gene3D" id="3.30.70.100">
    <property type="match status" value="1"/>
</dbReference>
<evidence type="ECO:0000259" key="1">
    <source>
        <dbReference type="PROSITE" id="PS51725"/>
    </source>
</evidence>
<dbReference type="PANTHER" id="PTHR34474">
    <property type="entry name" value="SIGNAL TRANSDUCTION PROTEIN TRAP"/>
    <property type="match status" value="1"/>
</dbReference>
<dbReference type="InterPro" id="IPR007138">
    <property type="entry name" value="ABM_dom"/>
</dbReference>
<dbReference type="SUPFAM" id="SSF54909">
    <property type="entry name" value="Dimeric alpha+beta barrel"/>
    <property type="match status" value="1"/>
</dbReference>
<dbReference type="Proteomes" id="UP001320715">
    <property type="component" value="Unassembled WGS sequence"/>
</dbReference>
<feature type="domain" description="ABM" evidence="1">
    <location>
        <begin position="2"/>
        <end position="98"/>
    </location>
</feature>
<dbReference type="InterPro" id="IPR050404">
    <property type="entry name" value="Heme-degrading_MO"/>
</dbReference>
<dbReference type="Pfam" id="PF03992">
    <property type="entry name" value="ABM"/>
    <property type="match status" value="1"/>
</dbReference>
<keyword evidence="2" id="KW-0503">Monooxygenase</keyword>
<proteinExistence type="predicted"/>